<dbReference type="PANTHER" id="PTHR10961">
    <property type="entry name" value="PEROXISOMAL SARCOSINE OXIDASE"/>
    <property type="match status" value="1"/>
</dbReference>
<dbReference type="SUPFAM" id="SSF51905">
    <property type="entry name" value="FAD/NAD(P)-binding domain"/>
    <property type="match status" value="1"/>
</dbReference>
<keyword evidence="3" id="KW-0285">Flavoprotein</keyword>
<dbReference type="RefSeq" id="XP_035324267.1">
    <property type="nucleotide sequence ID" value="XM_035462843.1"/>
</dbReference>
<evidence type="ECO:0000256" key="4">
    <source>
        <dbReference type="ARBA" id="ARBA00022827"/>
    </source>
</evidence>
<dbReference type="Pfam" id="PF01266">
    <property type="entry name" value="DAO"/>
    <property type="match status" value="1"/>
</dbReference>
<dbReference type="InterPro" id="IPR045170">
    <property type="entry name" value="MTOX"/>
</dbReference>
<dbReference type="PANTHER" id="PTHR10961:SF46">
    <property type="entry name" value="PEROXISOMAL SARCOSINE OXIDASE"/>
    <property type="match status" value="1"/>
</dbReference>
<keyword evidence="5" id="KW-0560">Oxidoreductase</keyword>
<dbReference type="GO" id="GO:0050031">
    <property type="term" value="F:L-pipecolate oxidase activity"/>
    <property type="evidence" value="ECO:0007669"/>
    <property type="project" value="TreeGrafter"/>
</dbReference>
<evidence type="ECO:0000256" key="2">
    <source>
        <dbReference type="ARBA" id="ARBA00010989"/>
    </source>
</evidence>
<dbReference type="EMBL" id="JAANYQ010000002">
    <property type="protein sequence ID" value="KAF4125615.1"/>
    <property type="molecule type" value="Genomic_DNA"/>
</dbReference>
<keyword evidence="8" id="KW-1185">Reference proteome</keyword>
<dbReference type="GeneID" id="55967089"/>
<dbReference type="GO" id="GO:0008115">
    <property type="term" value="F:sarcosine oxidase activity"/>
    <property type="evidence" value="ECO:0007669"/>
    <property type="project" value="TreeGrafter"/>
</dbReference>
<evidence type="ECO:0000256" key="3">
    <source>
        <dbReference type="ARBA" id="ARBA00022630"/>
    </source>
</evidence>
<dbReference type="GO" id="GO:0004657">
    <property type="term" value="F:proline dehydrogenase activity"/>
    <property type="evidence" value="ECO:0007669"/>
    <property type="project" value="TreeGrafter"/>
</dbReference>
<evidence type="ECO:0000256" key="1">
    <source>
        <dbReference type="ARBA" id="ARBA00001974"/>
    </source>
</evidence>
<comment type="caution">
    <text evidence="7">The sequence shown here is derived from an EMBL/GenBank/DDBJ whole genome shotgun (WGS) entry which is preliminary data.</text>
</comment>
<sequence length="482" mass="52750">MEKTPESILIVGSGLFGLSTAWSLTKRPRFDETRITVVDNASAGGGRFPPEDSASVDASRIVRADYADTHYSRLGAEAQALWRQQEDGEVGGQGRYTENGFLIMASDMTTWPPAEVAAGKKTGMDYARTSWENVSTIASEAGQPEKIVKLGSRRELQEYVGTDGNPGDWGYLNKLSGWSDNGATMRWMYEQVRATGRVEFVDAQVAELVAEGRRVTGAKLRGDGRILTADVVFVAAGAWTGSLIDMRGRAEATGQILGYIDISKEEEERLRDNPTIMNLTTGMFILPPRNGMLKVARHGFGYLNPRTVTRALPPVASASDERPAIVTSVPRTTRDGELKSMPVEAAKGLRQALVDLLPRDMGMETRPWCKTRLCWYSDTRDADWIVDWHPGYDGLFVATGDSGHGFKFLPVIGDKLTDVFEGKGGPFAEKWSWKEIEDDGAGKVIDGVYKGIITEDGSRGGRRGMILDEELARKGEGVAAKL</sequence>
<feature type="domain" description="FAD dependent oxidoreductase" evidence="6">
    <location>
        <begin position="8"/>
        <end position="418"/>
    </location>
</feature>
<dbReference type="GO" id="GO:0050660">
    <property type="term" value="F:flavin adenine dinucleotide binding"/>
    <property type="evidence" value="ECO:0007669"/>
    <property type="project" value="InterPro"/>
</dbReference>
<evidence type="ECO:0000256" key="5">
    <source>
        <dbReference type="ARBA" id="ARBA00023002"/>
    </source>
</evidence>
<accession>A0A9P5D7B0</accession>
<dbReference type="Gene3D" id="3.30.9.10">
    <property type="entry name" value="D-Amino Acid Oxidase, subunit A, domain 2"/>
    <property type="match status" value="1"/>
</dbReference>
<gene>
    <name evidence="7" type="ORF">GMORB2_0859</name>
</gene>
<protein>
    <submittedName>
        <fullName evidence="7">Sarcosine oxidase / L-pipecolate oxidase</fullName>
    </submittedName>
</protein>
<evidence type="ECO:0000313" key="7">
    <source>
        <dbReference type="EMBL" id="KAF4125615.1"/>
    </source>
</evidence>
<name>A0A9P5D7B0_9HYPO</name>
<dbReference type="AlphaFoldDB" id="A0A9P5D7B0"/>
<dbReference type="OrthoDB" id="2219495at2759"/>
<dbReference type="Gene3D" id="3.50.50.60">
    <property type="entry name" value="FAD/NAD(P)-binding domain"/>
    <property type="match status" value="1"/>
</dbReference>
<keyword evidence="4" id="KW-0274">FAD</keyword>
<comment type="similarity">
    <text evidence="2">Belongs to the MSOX/MTOX family.</text>
</comment>
<proteinExistence type="inferred from homology"/>
<dbReference type="InterPro" id="IPR006076">
    <property type="entry name" value="FAD-dep_OxRdtase"/>
</dbReference>
<reference evidence="7" key="1">
    <citation type="submission" date="2020-03" db="EMBL/GenBank/DDBJ databases">
        <title>Site-based positive gene gene selection in Geosmithia morbida across the United States reveals a broad range of putative effectors and factors for local host and environmental adapation.</title>
        <authorList>
            <person name="Onufrak A."/>
            <person name="Murdoch R.W."/>
            <person name="Gazis R."/>
            <person name="Huff M."/>
            <person name="Staton M."/>
            <person name="Klingeman W."/>
            <person name="Hadziabdic D."/>
        </authorList>
    </citation>
    <scope>NUCLEOTIDE SEQUENCE</scope>
    <source>
        <strain evidence="7">1262</strain>
    </source>
</reference>
<evidence type="ECO:0000259" key="6">
    <source>
        <dbReference type="Pfam" id="PF01266"/>
    </source>
</evidence>
<dbReference type="InterPro" id="IPR036188">
    <property type="entry name" value="FAD/NAD-bd_sf"/>
</dbReference>
<organism evidence="7 8">
    <name type="scientific">Geosmithia morbida</name>
    <dbReference type="NCBI Taxonomy" id="1094350"/>
    <lineage>
        <taxon>Eukaryota</taxon>
        <taxon>Fungi</taxon>
        <taxon>Dikarya</taxon>
        <taxon>Ascomycota</taxon>
        <taxon>Pezizomycotina</taxon>
        <taxon>Sordariomycetes</taxon>
        <taxon>Hypocreomycetidae</taxon>
        <taxon>Hypocreales</taxon>
        <taxon>Bionectriaceae</taxon>
        <taxon>Geosmithia</taxon>
    </lineage>
</organism>
<evidence type="ECO:0000313" key="8">
    <source>
        <dbReference type="Proteomes" id="UP000749293"/>
    </source>
</evidence>
<dbReference type="Proteomes" id="UP000749293">
    <property type="component" value="Unassembled WGS sequence"/>
</dbReference>
<comment type="cofactor">
    <cofactor evidence="1">
        <name>FAD</name>
        <dbReference type="ChEBI" id="CHEBI:57692"/>
    </cofactor>
</comment>